<dbReference type="InterPro" id="IPR000073">
    <property type="entry name" value="AB_hydrolase_1"/>
</dbReference>
<evidence type="ECO:0000313" key="2">
    <source>
        <dbReference type="EMBL" id="NIJ09224.1"/>
    </source>
</evidence>
<name>A0ABX0TWZ5_9SPHN</name>
<evidence type="ECO:0000313" key="3">
    <source>
        <dbReference type="Proteomes" id="UP000727456"/>
    </source>
</evidence>
<dbReference type="InterPro" id="IPR029058">
    <property type="entry name" value="AB_hydrolase_fold"/>
</dbReference>
<dbReference type="Pfam" id="PF00561">
    <property type="entry name" value="Abhydrolase_1"/>
    <property type="match status" value="1"/>
</dbReference>
<feature type="domain" description="AB hydrolase-1" evidence="1">
    <location>
        <begin position="48"/>
        <end position="299"/>
    </location>
</feature>
<dbReference type="RefSeq" id="WP_167074641.1">
    <property type="nucleotide sequence ID" value="NZ_JAAOZC010000009.1"/>
</dbReference>
<dbReference type="Proteomes" id="UP000727456">
    <property type="component" value="Unassembled WGS sequence"/>
</dbReference>
<dbReference type="PANTHER" id="PTHR43798">
    <property type="entry name" value="MONOACYLGLYCEROL LIPASE"/>
    <property type="match status" value="1"/>
</dbReference>
<evidence type="ECO:0000259" key="1">
    <source>
        <dbReference type="Pfam" id="PF00561"/>
    </source>
</evidence>
<dbReference type="PRINTS" id="PR00412">
    <property type="entry name" value="EPOXHYDRLASE"/>
</dbReference>
<sequence length="367" mass="40316">MALLDGANSNNSGLTDEGLIRVPGLLSRYVKLANGAKAHYMTSGEDGPAVILLHGGIDGSSGTAGWRFMAPMLGANGFRVYCPDRPGYGLSDISKPEFLVQDRKANVDFVTMFADALGIDKFHIGGNSAGGVICADYAVHNPERLLSIAFIACDLGDIAPQFPNIMKPAEGKFTPNPGFTPPPPFDGTDESMKVMMESIIYAKKAVSPELVAMRANAARRQREARPGETAQSRRRLLNANPNMKIVFTTKDRIDKLDIPMIYMYGMQDVMAIVENGFVQEDKVPNVQFFYPDECGHQGQTDQPDLFNDVFLEFFRDGKVSWETAQRAKVSRRRPINPDRVEEPAGGFPKPVPDAYVDYPTLMKALAE</sequence>
<comment type="caution">
    <text evidence="2">The sequence shown here is derived from an EMBL/GenBank/DDBJ whole genome shotgun (WGS) entry which is preliminary data.</text>
</comment>
<keyword evidence="3" id="KW-1185">Reference proteome</keyword>
<accession>A0ABX0TWZ5</accession>
<dbReference type="InterPro" id="IPR050266">
    <property type="entry name" value="AB_hydrolase_sf"/>
</dbReference>
<dbReference type="PRINTS" id="PR00111">
    <property type="entry name" value="ABHYDROLASE"/>
</dbReference>
<dbReference type="SUPFAM" id="SSF53474">
    <property type="entry name" value="alpha/beta-Hydrolases"/>
    <property type="match status" value="1"/>
</dbReference>
<reference evidence="2 3" key="1">
    <citation type="submission" date="2020-03" db="EMBL/GenBank/DDBJ databases">
        <title>Genomic Encyclopedia of Type Strains, Phase III (KMG-III): the genomes of soil and plant-associated and newly described type strains.</title>
        <authorList>
            <person name="Whitman W."/>
        </authorList>
    </citation>
    <scope>NUCLEOTIDE SEQUENCE [LARGE SCALE GENOMIC DNA]</scope>
    <source>
        <strain evidence="2 3">CECT 8804</strain>
    </source>
</reference>
<dbReference type="PANTHER" id="PTHR43798:SF33">
    <property type="entry name" value="HYDROLASE, PUTATIVE (AFU_ORTHOLOGUE AFUA_2G14860)-RELATED"/>
    <property type="match status" value="1"/>
</dbReference>
<organism evidence="2 3">
    <name type="scientific">Sphingomonas vulcanisoli</name>
    <dbReference type="NCBI Taxonomy" id="1658060"/>
    <lineage>
        <taxon>Bacteria</taxon>
        <taxon>Pseudomonadati</taxon>
        <taxon>Pseudomonadota</taxon>
        <taxon>Alphaproteobacteria</taxon>
        <taxon>Sphingomonadales</taxon>
        <taxon>Sphingomonadaceae</taxon>
        <taxon>Sphingomonas</taxon>
    </lineage>
</organism>
<gene>
    <name evidence="2" type="ORF">FHS31_002856</name>
</gene>
<dbReference type="InterPro" id="IPR000639">
    <property type="entry name" value="Epox_hydrolase-like"/>
</dbReference>
<proteinExistence type="predicted"/>
<dbReference type="EMBL" id="JAAOZC010000009">
    <property type="protein sequence ID" value="NIJ09224.1"/>
    <property type="molecule type" value="Genomic_DNA"/>
</dbReference>
<dbReference type="Gene3D" id="3.40.50.1820">
    <property type="entry name" value="alpha/beta hydrolase"/>
    <property type="match status" value="1"/>
</dbReference>
<protein>
    <submittedName>
        <fullName evidence="2">Pimeloyl-ACP methyl ester carboxylesterase</fullName>
    </submittedName>
</protein>